<dbReference type="PANTHER" id="PTHR48051">
    <property type="match status" value="1"/>
</dbReference>
<dbReference type="Pfam" id="PF07714">
    <property type="entry name" value="PK_Tyr_Ser-Thr"/>
    <property type="match status" value="1"/>
</dbReference>
<comment type="caution">
    <text evidence="4">The sequence shown here is derived from an EMBL/GenBank/DDBJ whole genome shotgun (WGS) entry which is preliminary data.</text>
</comment>
<dbReference type="SUPFAM" id="SSF56112">
    <property type="entry name" value="Protein kinase-like (PK-like)"/>
    <property type="match status" value="1"/>
</dbReference>
<dbReference type="SMART" id="SM00369">
    <property type="entry name" value="LRR_TYP"/>
    <property type="match status" value="5"/>
</dbReference>
<feature type="domain" description="Protein kinase" evidence="3">
    <location>
        <begin position="207"/>
        <end position="444"/>
    </location>
</feature>
<dbReference type="Pfam" id="PF13855">
    <property type="entry name" value="LRR_8"/>
    <property type="match status" value="1"/>
</dbReference>
<dbReference type="GO" id="GO:0005524">
    <property type="term" value="F:ATP binding"/>
    <property type="evidence" value="ECO:0007669"/>
    <property type="project" value="InterPro"/>
</dbReference>
<dbReference type="AlphaFoldDB" id="A0A1J5TTF7"/>
<name>A0A1J5TTF7_9ZZZZ</name>
<dbReference type="EMBL" id="MLJW01000001">
    <property type="protein sequence ID" value="OIR19693.1"/>
    <property type="molecule type" value="Genomic_DNA"/>
</dbReference>
<dbReference type="InterPro" id="IPR003591">
    <property type="entry name" value="Leu-rich_rpt_typical-subtyp"/>
</dbReference>
<dbReference type="SUPFAM" id="SSF52058">
    <property type="entry name" value="L domain-like"/>
    <property type="match status" value="1"/>
</dbReference>
<dbReference type="InterPro" id="IPR050216">
    <property type="entry name" value="LRR_domain-containing"/>
</dbReference>
<dbReference type="Gene3D" id="1.10.510.10">
    <property type="entry name" value="Transferase(Phosphotransferase) domain 1"/>
    <property type="match status" value="1"/>
</dbReference>
<dbReference type="Gene3D" id="3.30.200.20">
    <property type="entry name" value="Phosphorylase Kinase, domain 1"/>
    <property type="match status" value="1"/>
</dbReference>
<keyword evidence="1" id="KW-0433">Leucine-rich repeat</keyword>
<dbReference type="InterPro" id="IPR001611">
    <property type="entry name" value="Leu-rich_rpt"/>
</dbReference>
<dbReference type="SMART" id="SM00364">
    <property type="entry name" value="LRR_BAC"/>
    <property type="match status" value="5"/>
</dbReference>
<reference evidence="4" key="1">
    <citation type="submission" date="2016-10" db="EMBL/GenBank/DDBJ databases">
        <title>Sequence of Gallionella enrichment culture.</title>
        <authorList>
            <person name="Poehlein A."/>
            <person name="Muehling M."/>
            <person name="Daniel R."/>
        </authorList>
    </citation>
    <scope>NUCLEOTIDE SEQUENCE</scope>
</reference>
<gene>
    <name evidence="4" type="primary">sspH2_1</name>
    <name evidence="4" type="ORF">GALL_05760</name>
</gene>
<sequence length="444" mass="48815">MNTLEKLRSGELAGCTRLNLSCGLREFPREIFSLADTLEILDLSGNALSSLPEELSRLHKLRILFCSNNCFTELPAVLGQCMRLDMVGFKANRISSVPAAALPPALRWLILTDNRIEELPAELGQCTQLQKLMLAGNRLQSLPHTLAACTKLELLRIPANRLAELPDWLFELPRLAWLAYAGNPFCEAHETAALTHIANAGIGWGELQLQHKLGEGASGVIHRAIWQHSSGRHDVAVKLFKGAVTSDGLPRSEMAACICAGGHPNLIAVHGKVVDHPADEDGLVMSLVRDGFRSLAGPPSLVSCTRDIYADDVTFSMNTVIRIALGIASAARHLHERGIMHGDLYAHNILYSRDGDALLGDFGAASFCAQEDRRRAEALQRLEVRAFACLLGELLERCDAEIDSSEKFSMLMELQAQCARDDGRARPLFAEIERELLRLEWCAM</sequence>
<organism evidence="4">
    <name type="scientific">mine drainage metagenome</name>
    <dbReference type="NCBI Taxonomy" id="410659"/>
    <lineage>
        <taxon>unclassified sequences</taxon>
        <taxon>metagenomes</taxon>
        <taxon>ecological metagenomes</taxon>
    </lineage>
</organism>
<protein>
    <submittedName>
        <fullName evidence="4">E3 ubiquitin-protein ligase sspH2</fullName>
        <ecNumber evidence="4">6.3.2.-</ecNumber>
    </submittedName>
</protein>
<dbReference type="PROSITE" id="PS00107">
    <property type="entry name" value="PROTEIN_KINASE_ATP"/>
    <property type="match status" value="1"/>
</dbReference>
<dbReference type="PROSITE" id="PS50011">
    <property type="entry name" value="PROTEIN_KINASE_DOM"/>
    <property type="match status" value="1"/>
</dbReference>
<dbReference type="InterPro" id="IPR001245">
    <property type="entry name" value="Ser-Thr/Tyr_kinase_cat_dom"/>
</dbReference>
<evidence type="ECO:0000256" key="2">
    <source>
        <dbReference type="ARBA" id="ARBA00022737"/>
    </source>
</evidence>
<proteinExistence type="predicted"/>
<evidence type="ECO:0000256" key="1">
    <source>
        <dbReference type="ARBA" id="ARBA00022614"/>
    </source>
</evidence>
<accession>A0A1J5TTF7</accession>
<dbReference type="PROSITE" id="PS51450">
    <property type="entry name" value="LRR"/>
    <property type="match status" value="1"/>
</dbReference>
<dbReference type="InterPro" id="IPR011009">
    <property type="entry name" value="Kinase-like_dom_sf"/>
</dbReference>
<dbReference type="EC" id="6.3.2.-" evidence="4"/>
<dbReference type="Gene3D" id="3.80.10.10">
    <property type="entry name" value="Ribonuclease Inhibitor"/>
    <property type="match status" value="2"/>
</dbReference>
<dbReference type="InterPro" id="IPR025875">
    <property type="entry name" value="Leu-rich_rpt_4"/>
</dbReference>
<keyword evidence="2" id="KW-0677">Repeat</keyword>
<dbReference type="GO" id="GO:0005737">
    <property type="term" value="C:cytoplasm"/>
    <property type="evidence" value="ECO:0007669"/>
    <property type="project" value="TreeGrafter"/>
</dbReference>
<dbReference type="InterPro" id="IPR017441">
    <property type="entry name" value="Protein_kinase_ATP_BS"/>
</dbReference>
<dbReference type="GO" id="GO:0004672">
    <property type="term" value="F:protein kinase activity"/>
    <property type="evidence" value="ECO:0007669"/>
    <property type="project" value="InterPro"/>
</dbReference>
<dbReference type="InterPro" id="IPR000719">
    <property type="entry name" value="Prot_kinase_dom"/>
</dbReference>
<dbReference type="InterPro" id="IPR032675">
    <property type="entry name" value="LRR_dom_sf"/>
</dbReference>
<dbReference type="Pfam" id="PF12799">
    <property type="entry name" value="LRR_4"/>
    <property type="match status" value="1"/>
</dbReference>
<evidence type="ECO:0000313" key="4">
    <source>
        <dbReference type="EMBL" id="OIR19693.1"/>
    </source>
</evidence>
<evidence type="ECO:0000259" key="3">
    <source>
        <dbReference type="PROSITE" id="PS50011"/>
    </source>
</evidence>
<dbReference type="PANTHER" id="PTHR48051:SF1">
    <property type="entry name" value="RAS SUPPRESSOR PROTEIN 1"/>
    <property type="match status" value="1"/>
</dbReference>